<dbReference type="SUPFAM" id="SSF56059">
    <property type="entry name" value="Glutathione synthetase ATP-binding domain-like"/>
    <property type="match status" value="1"/>
</dbReference>
<dbReference type="OrthoDB" id="271331at2"/>
<protein>
    <submittedName>
        <fullName evidence="3">Putative ATP-grasp superfamily ATP-dependent carboligase</fullName>
    </submittedName>
</protein>
<dbReference type="GO" id="GO:0005524">
    <property type="term" value="F:ATP binding"/>
    <property type="evidence" value="ECO:0007669"/>
    <property type="project" value="UniProtKB-UniRule"/>
</dbReference>
<sequence length="330" mass="34949">MSRRAARILVHEHVTAGGLHGWAPAATEAELWPMGAAMREAVAADLLALPADRVAAVTVIDARADATEPDGPARRQTVRPRAGESALDALARLARSHDHVWAIAPETDGLMQACLERVGPARWLGSDARTLRLSASKTRTLAALAEAGARTPFDPALARSVSHWVVKPDDGAGATDTRRHKDLVAAQADAAGRSGPVTLQPWIDGEPLSLTLLGHAEQLEALSLNRQHIVVDDAGEVRFDGVTAVARPGDGDARWPALLALVEQLHRAAPGLRGLVGLDLVWHPQAGPVAIELNARTSCAYIGLSHWLGRSLADEVLGLRMGQSTENTHG</sequence>
<dbReference type="EMBL" id="SGWV01000011">
    <property type="protein sequence ID" value="RZS52198.1"/>
    <property type="molecule type" value="Genomic_DNA"/>
</dbReference>
<evidence type="ECO:0000313" key="3">
    <source>
        <dbReference type="EMBL" id="RZS52198.1"/>
    </source>
</evidence>
<dbReference type="Pfam" id="PF02655">
    <property type="entry name" value="ATP-grasp_3"/>
    <property type="match status" value="1"/>
</dbReference>
<proteinExistence type="predicted"/>
<dbReference type="Gene3D" id="3.30.470.20">
    <property type="entry name" value="ATP-grasp fold, B domain"/>
    <property type="match status" value="1"/>
</dbReference>
<dbReference type="AlphaFoldDB" id="A0A4Q7LFU6"/>
<keyword evidence="4" id="KW-1185">Reference proteome</keyword>
<evidence type="ECO:0000256" key="1">
    <source>
        <dbReference type="PROSITE-ProRule" id="PRU00409"/>
    </source>
</evidence>
<organism evidence="3 4">
    <name type="scientific">Sphaerotilus mobilis</name>
    <dbReference type="NCBI Taxonomy" id="47994"/>
    <lineage>
        <taxon>Bacteria</taxon>
        <taxon>Pseudomonadati</taxon>
        <taxon>Pseudomonadota</taxon>
        <taxon>Betaproteobacteria</taxon>
        <taxon>Burkholderiales</taxon>
        <taxon>Sphaerotilaceae</taxon>
        <taxon>Sphaerotilus</taxon>
    </lineage>
</organism>
<dbReference type="PROSITE" id="PS50975">
    <property type="entry name" value="ATP_GRASP"/>
    <property type="match status" value="1"/>
</dbReference>
<dbReference type="GO" id="GO:0016874">
    <property type="term" value="F:ligase activity"/>
    <property type="evidence" value="ECO:0007669"/>
    <property type="project" value="UniProtKB-KW"/>
</dbReference>
<evidence type="ECO:0000313" key="4">
    <source>
        <dbReference type="Proteomes" id="UP000293433"/>
    </source>
</evidence>
<gene>
    <name evidence="3" type="ORF">EV685_3389</name>
</gene>
<dbReference type="Gene3D" id="3.40.50.11770">
    <property type="match status" value="1"/>
</dbReference>
<feature type="domain" description="ATP-grasp" evidence="2">
    <location>
        <begin position="125"/>
        <end position="321"/>
    </location>
</feature>
<evidence type="ECO:0000259" key="2">
    <source>
        <dbReference type="PROSITE" id="PS50975"/>
    </source>
</evidence>
<dbReference type="InterPro" id="IPR011761">
    <property type="entry name" value="ATP-grasp"/>
</dbReference>
<name>A0A4Q7LFU6_9BURK</name>
<comment type="caution">
    <text evidence="3">The sequence shown here is derived from an EMBL/GenBank/DDBJ whole genome shotgun (WGS) entry which is preliminary data.</text>
</comment>
<keyword evidence="1" id="KW-0067">ATP-binding</keyword>
<dbReference type="Proteomes" id="UP000293433">
    <property type="component" value="Unassembled WGS sequence"/>
</dbReference>
<dbReference type="Pfam" id="PF18301">
    <property type="entry name" value="preATP-grasp_3"/>
    <property type="match status" value="1"/>
</dbReference>
<keyword evidence="3" id="KW-0436">Ligase</keyword>
<reference evidence="3 4" key="1">
    <citation type="submission" date="2019-02" db="EMBL/GenBank/DDBJ databases">
        <title>Genomic Encyclopedia of Type Strains, Phase IV (KMG-IV): sequencing the most valuable type-strain genomes for metagenomic binning, comparative biology and taxonomic classification.</title>
        <authorList>
            <person name="Goeker M."/>
        </authorList>
    </citation>
    <scope>NUCLEOTIDE SEQUENCE [LARGE SCALE GENOMIC DNA]</scope>
    <source>
        <strain evidence="3 4">DSM 10617</strain>
    </source>
</reference>
<dbReference type="InterPro" id="IPR040803">
    <property type="entry name" value="MfnD_preATP-grasp"/>
</dbReference>
<dbReference type="InterPro" id="IPR003806">
    <property type="entry name" value="ATP-grasp_PylC-type"/>
</dbReference>
<accession>A0A4Q7LFU6</accession>
<dbReference type="RefSeq" id="WP_130483195.1">
    <property type="nucleotide sequence ID" value="NZ_SGWV01000011.1"/>
</dbReference>
<keyword evidence="1" id="KW-0547">Nucleotide-binding</keyword>
<dbReference type="GO" id="GO:0046872">
    <property type="term" value="F:metal ion binding"/>
    <property type="evidence" value="ECO:0007669"/>
    <property type="project" value="InterPro"/>
</dbReference>